<name>A0A9W4X6C3_9GLOM</name>
<evidence type="ECO:0000313" key="2">
    <source>
        <dbReference type="EMBL" id="CAI2189766.1"/>
    </source>
</evidence>
<gene>
    <name evidence="2" type="ORF">FWILDA_LOCUS14242</name>
</gene>
<organism evidence="2 3">
    <name type="scientific">Funneliformis geosporum</name>
    <dbReference type="NCBI Taxonomy" id="1117311"/>
    <lineage>
        <taxon>Eukaryota</taxon>
        <taxon>Fungi</taxon>
        <taxon>Fungi incertae sedis</taxon>
        <taxon>Mucoromycota</taxon>
        <taxon>Glomeromycotina</taxon>
        <taxon>Glomeromycetes</taxon>
        <taxon>Glomerales</taxon>
        <taxon>Glomeraceae</taxon>
        <taxon>Funneliformis</taxon>
    </lineage>
</organism>
<reference evidence="2" key="1">
    <citation type="submission" date="2022-08" db="EMBL/GenBank/DDBJ databases">
        <authorList>
            <person name="Kallberg Y."/>
            <person name="Tangrot J."/>
            <person name="Rosling A."/>
        </authorList>
    </citation>
    <scope>NUCLEOTIDE SEQUENCE</scope>
    <source>
        <strain evidence="2">Wild A</strain>
    </source>
</reference>
<dbReference type="EMBL" id="CAMKVN010006028">
    <property type="protein sequence ID" value="CAI2189766.1"/>
    <property type="molecule type" value="Genomic_DNA"/>
</dbReference>
<evidence type="ECO:0000256" key="1">
    <source>
        <dbReference type="SAM" id="MobiDB-lite"/>
    </source>
</evidence>
<keyword evidence="3" id="KW-1185">Reference proteome</keyword>
<comment type="caution">
    <text evidence="2">The sequence shown here is derived from an EMBL/GenBank/DDBJ whole genome shotgun (WGS) entry which is preliminary data.</text>
</comment>
<proteinExistence type="predicted"/>
<feature type="region of interest" description="Disordered" evidence="1">
    <location>
        <begin position="1"/>
        <end position="21"/>
    </location>
</feature>
<feature type="compositionally biased region" description="Polar residues" evidence="1">
    <location>
        <begin position="1"/>
        <end position="11"/>
    </location>
</feature>
<feature type="non-terminal residue" evidence="2">
    <location>
        <position position="1"/>
    </location>
</feature>
<dbReference type="AlphaFoldDB" id="A0A9W4X6C3"/>
<dbReference type="Proteomes" id="UP001153678">
    <property type="component" value="Unassembled WGS sequence"/>
</dbReference>
<accession>A0A9W4X6C3</accession>
<protein>
    <submittedName>
        <fullName evidence="2">16418_t:CDS:1</fullName>
    </submittedName>
</protein>
<evidence type="ECO:0000313" key="3">
    <source>
        <dbReference type="Proteomes" id="UP001153678"/>
    </source>
</evidence>
<sequence>MLRAESYNNLPSVEESDKELTKRQNFDEFLKSLCFNARELPVASISSFEADYLDHSVARMLDPT</sequence>